<organism evidence="5 6">
    <name type="scientific">Mycena albidolilacea</name>
    <dbReference type="NCBI Taxonomy" id="1033008"/>
    <lineage>
        <taxon>Eukaryota</taxon>
        <taxon>Fungi</taxon>
        <taxon>Dikarya</taxon>
        <taxon>Basidiomycota</taxon>
        <taxon>Agaricomycotina</taxon>
        <taxon>Agaricomycetes</taxon>
        <taxon>Agaricomycetidae</taxon>
        <taxon>Agaricales</taxon>
        <taxon>Marasmiineae</taxon>
        <taxon>Mycenaceae</taxon>
        <taxon>Mycena</taxon>
    </lineage>
</organism>
<dbReference type="InterPro" id="IPR016024">
    <property type="entry name" value="ARM-type_fold"/>
</dbReference>
<dbReference type="InterPro" id="IPR046523">
    <property type="entry name" value="UTP20_dom"/>
</dbReference>
<evidence type="ECO:0000256" key="1">
    <source>
        <dbReference type="SAM" id="MobiDB-lite"/>
    </source>
</evidence>
<feature type="compositionally biased region" description="Basic and acidic residues" evidence="1">
    <location>
        <begin position="222"/>
        <end position="235"/>
    </location>
</feature>
<name>A0AAD7F3G1_9AGAR</name>
<dbReference type="EMBL" id="JARIHO010000003">
    <property type="protein sequence ID" value="KAJ7364015.1"/>
    <property type="molecule type" value="Genomic_DNA"/>
</dbReference>
<dbReference type="InterPro" id="IPR052575">
    <property type="entry name" value="SSU_processome_comp_20"/>
</dbReference>
<dbReference type="InterPro" id="IPR011430">
    <property type="entry name" value="UTP20_N"/>
</dbReference>
<dbReference type="Pfam" id="PF07539">
    <property type="entry name" value="UTP20_N"/>
    <property type="match status" value="1"/>
</dbReference>
<reference evidence="5" key="1">
    <citation type="submission" date="2023-03" db="EMBL/GenBank/DDBJ databases">
        <title>Massive genome expansion in bonnet fungi (Mycena s.s.) driven by repeated elements and novel gene families across ecological guilds.</title>
        <authorList>
            <consortium name="Lawrence Berkeley National Laboratory"/>
            <person name="Harder C.B."/>
            <person name="Miyauchi S."/>
            <person name="Viragh M."/>
            <person name="Kuo A."/>
            <person name="Thoen E."/>
            <person name="Andreopoulos B."/>
            <person name="Lu D."/>
            <person name="Skrede I."/>
            <person name="Drula E."/>
            <person name="Henrissat B."/>
            <person name="Morin E."/>
            <person name="Kohler A."/>
            <person name="Barry K."/>
            <person name="LaButti K."/>
            <person name="Morin E."/>
            <person name="Salamov A."/>
            <person name="Lipzen A."/>
            <person name="Mereny Z."/>
            <person name="Hegedus B."/>
            <person name="Baldrian P."/>
            <person name="Stursova M."/>
            <person name="Weitz H."/>
            <person name="Taylor A."/>
            <person name="Grigoriev I.V."/>
            <person name="Nagy L.G."/>
            <person name="Martin F."/>
            <person name="Kauserud H."/>
        </authorList>
    </citation>
    <scope>NUCLEOTIDE SEQUENCE</scope>
    <source>
        <strain evidence="5">CBHHK002</strain>
    </source>
</reference>
<dbReference type="GO" id="GO:0032040">
    <property type="term" value="C:small-subunit processome"/>
    <property type="evidence" value="ECO:0007669"/>
    <property type="project" value="TreeGrafter"/>
</dbReference>
<feature type="compositionally biased region" description="Acidic residues" evidence="1">
    <location>
        <begin position="532"/>
        <end position="547"/>
    </location>
</feature>
<dbReference type="Pfam" id="PF23099">
    <property type="entry name" value="UTP20_C"/>
    <property type="match status" value="1"/>
</dbReference>
<evidence type="ECO:0000259" key="3">
    <source>
        <dbReference type="Pfam" id="PF20416"/>
    </source>
</evidence>
<feature type="region of interest" description="Disordered" evidence="1">
    <location>
        <begin position="2027"/>
        <end position="2060"/>
    </location>
</feature>
<feature type="domain" description="U3 small nucleolar RNA-associated protein 20 C-terminal" evidence="4">
    <location>
        <begin position="1794"/>
        <end position="2044"/>
    </location>
</feature>
<dbReference type="Gene3D" id="1.25.10.10">
    <property type="entry name" value="Leucine-rich Repeat Variant"/>
    <property type="match status" value="1"/>
</dbReference>
<dbReference type="PANTHER" id="PTHR17695:SF11">
    <property type="entry name" value="SMALL SUBUNIT PROCESSOME COMPONENT 20 HOMOLOG"/>
    <property type="match status" value="1"/>
</dbReference>
<feature type="compositionally biased region" description="Acidic residues" evidence="1">
    <location>
        <begin position="1086"/>
        <end position="1099"/>
    </location>
</feature>
<dbReference type="PANTHER" id="PTHR17695">
    <property type="entry name" value="SMALL SUBUNIT PROCESSOME COMPONENT 20 HOMOLOG"/>
    <property type="match status" value="1"/>
</dbReference>
<sequence length="2060" mass="230810">MRALAQRPATEWENLDLARWVRTCTTVGSQWAVSADVLEALAALLTTRFASNHSVGLGCAHHPRRNTTEVDIEEIYPALAPAVLSHSRALRLGALRLLAATRPSDAREVVKRCLAGEEVPLEVQGVRERVLRIGRVETVVKDKQRETDVGPDLCGRWLVAQLKVNLRPLWSPAAGALAQMAQRFGDEIWRMIFEELQTLYSSSPPSDNVRLEQMDEDEEQGGEDKDPWEEERTWRDPSAHKLRGVVGKWFNTQHRTRELVESQNRGDRLDVQTYESQLLFALGECPALVQKHHRDVVPFFLNLAVPAPDASSKLPRHKLTAWLTLFSKLPNPKGLRSSDVLRDLYIANLSHPDRALQSIALSCILGYKSPRLAPFEPQMRAFLDDTRWRDELSRLELSEVEPQARGEVVEVITRLLFGLMLEKKGRSRGADRRAAILGALAGCTDEELGLVVDLMLRSFKADRTSHQEQPFSIHEVSADVSEKQQIGFIGLLRDVIRHLGPRLVQYWPALLGTTMDFIARAQARITSPGRADEDDEIDAEEEEDIEDASPSSASKILRTIRQHGLKRLADFFRCRVQFDYTAYMQAAFPAFISPRLASLDRENTQAPSALLELFHVWTLDRERVMFLVQFDDQVLPKVYDCLVATNVKPAVVSKIFDIVEKLLAFSTVDSDVSDRVVKPHVSLLLNNLATLVERTKGTAAVSSPLGQRQISILSEIAQHSTDASQASTLLALFNPLLRKPPKVVPEKVKVDLLNIIGKLMPLIPDLSVPTSDIYVKTYELLSQLFQSLRSRSARISLVGTFQGLALLNTSLQNLAQTLDSLNAYSTRRMDEPDFDRRLAAFATLNETLFQSLSASEWLPIIYSVLHFIQDPAELTIRNNAAFTMRHFIDLVAAGATPEFETMFTRVLFSGLKNGLRSKNELVRSEILGVFAYAVTKCESISFLQEMRVLLAGGDEEANFFNNIHHIQIHRRSRALRRLADQCDEGHLRSNTLAEIFVPLVGNYITATSSVDHHLVNEAILTTGRMAKHLAWGAYYALVQKYLRLSRAKDASERVYVRTLVSLLDNFHFPMEQAVPVEEAAPIVEAADEGEPEDGDEEDVPPPSIPTPLNNTTRIADAVNLRLLPNLLNHLEKRDPTTEDTTRIPIAIGIVKVAKHLPETTREPQISRLLTVLSQVLRSKSQETRDLTRDTLSRIAVTLGPSYLPLMLREMRAALLRGPQLHVLAYVTHALLVHVSSDEHSEAFGDLDGCVNDVAYVSAEVIFGESAKDVLAEEFKTKMREVRSSSAKGLDSFGIMAKYITPPRISSLLVPLRAIMQETESVKVMQLVEDVLKRVTSGLNANKHLIPTELLVLCHTLISQNAKFLKQAPTKRKGAKGDAIVQIKRLVVEETDHYANNSFRFVTFGLDLFITALRRNRLDFRDPEIIKRLESMVVVIGNTLYSSSSPVLVFGLRAAAGIIKCPLKNLEKSLPVFVRQTIDIVKQAGSTESEVVQVAFKSLAAMLRDGPAVQVKEKDLVYLLELLTPDLEEPSRQASVFAMLRAIVARKFIVPEIYDVMDKVSDIMVASQSPPVQELCRSVLLQFLLDYPQGKGRLRNQMNFLAKNLSYEYESGRKSVLELLGAVLAKFEAGLVREYVDLVFVALVMVIANDDSTQCREMAAQLIKTLFSRLDDERRRVILSHLHSWASQSAQPQLTRVSSQVYGLVVDVLELGASVYLPGILEDIDASLERSSQQLAAVESNEEDSMDVDVEWQVPYHSLILLSKVLRVFPGLVTDSEQVKWAPVVAHLLFPHAWVRTASCRLLGTLFTAVPPAPPQDLESSSVSALGLKDVAAKLCTQLKSEHLDEALSLQVVKNLFYIGKCFYALPLSAPEELEAESSDDDEAAQDAKDLNPLPWLFSKLSYQIRSAHIARRNRSFSSPNWSQQPLAALRWFAAMAAHMDAERLEKFLVHILTPAYRLAEDDTIRDSQMDELKTVCIELQDLIQSRVGTTKFSATYNQIRQGVLGVQRERKATKVLQVTVNPEAAARRKIQRNSLKKESKKRKSSTFADGKGRIKRRRDE</sequence>
<protein>
    <submittedName>
        <fullName evidence="5">Armadillo-type protein</fullName>
    </submittedName>
</protein>
<dbReference type="Pfam" id="PF20416">
    <property type="entry name" value="UTP20"/>
    <property type="match status" value="1"/>
</dbReference>
<feature type="region of interest" description="Disordered" evidence="1">
    <location>
        <begin position="202"/>
        <end position="235"/>
    </location>
</feature>
<gene>
    <name evidence="5" type="ORF">DFH08DRAFT_682399</name>
</gene>
<keyword evidence="6" id="KW-1185">Reference proteome</keyword>
<feature type="region of interest" description="Disordered" evidence="1">
    <location>
        <begin position="1086"/>
        <end position="1110"/>
    </location>
</feature>
<dbReference type="GO" id="GO:0030686">
    <property type="term" value="C:90S preribosome"/>
    <property type="evidence" value="ECO:0007669"/>
    <property type="project" value="TreeGrafter"/>
</dbReference>
<accession>A0AAD7F3G1</accession>
<evidence type="ECO:0000313" key="5">
    <source>
        <dbReference type="EMBL" id="KAJ7364015.1"/>
    </source>
</evidence>
<evidence type="ECO:0000313" key="6">
    <source>
        <dbReference type="Proteomes" id="UP001218218"/>
    </source>
</evidence>
<feature type="region of interest" description="Disordered" evidence="1">
    <location>
        <begin position="527"/>
        <end position="551"/>
    </location>
</feature>
<comment type="caution">
    <text evidence="5">The sequence shown here is derived from an EMBL/GenBank/DDBJ whole genome shotgun (WGS) entry which is preliminary data.</text>
</comment>
<dbReference type="InterPro" id="IPR011989">
    <property type="entry name" value="ARM-like"/>
</dbReference>
<evidence type="ECO:0000259" key="4">
    <source>
        <dbReference type="Pfam" id="PF23099"/>
    </source>
</evidence>
<feature type="domain" description="U3 small nucleolar RNA-associated protein 20 N-terminal" evidence="2">
    <location>
        <begin position="315"/>
        <end position="919"/>
    </location>
</feature>
<feature type="domain" description="U3 small nucleolar RNA-associated protein 20" evidence="3">
    <location>
        <begin position="1133"/>
        <end position="1357"/>
    </location>
</feature>
<proteinExistence type="predicted"/>
<dbReference type="Proteomes" id="UP001218218">
    <property type="component" value="Unassembled WGS sequence"/>
</dbReference>
<dbReference type="SUPFAM" id="SSF48371">
    <property type="entry name" value="ARM repeat"/>
    <property type="match status" value="2"/>
</dbReference>
<dbReference type="InterPro" id="IPR057525">
    <property type="entry name" value="UTP20_C"/>
</dbReference>
<evidence type="ECO:0000259" key="2">
    <source>
        <dbReference type="Pfam" id="PF07539"/>
    </source>
</evidence>